<dbReference type="Pfam" id="PF12697">
    <property type="entry name" value="Abhydrolase_6"/>
    <property type="match status" value="1"/>
</dbReference>
<dbReference type="AlphaFoldDB" id="A0A1H9WDV0"/>
<protein>
    <submittedName>
        <fullName evidence="2">Pimeloyl-ACP methyl ester carboxylesterase</fullName>
    </submittedName>
</protein>
<dbReference type="InterPro" id="IPR050266">
    <property type="entry name" value="AB_hydrolase_sf"/>
</dbReference>
<accession>A0A1H9WDV0</accession>
<keyword evidence="3" id="KW-1185">Reference proteome</keyword>
<organism evidence="2 3">
    <name type="scientific">Tranquillimonas rosea</name>
    <dbReference type="NCBI Taxonomy" id="641238"/>
    <lineage>
        <taxon>Bacteria</taxon>
        <taxon>Pseudomonadati</taxon>
        <taxon>Pseudomonadota</taxon>
        <taxon>Alphaproteobacteria</taxon>
        <taxon>Rhodobacterales</taxon>
        <taxon>Roseobacteraceae</taxon>
        <taxon>Tranquillimonas</taxon>
    </lineage>
</organism>
<dbReference type="PANTHER" id="PTHR43798">
    <property type="entry name" value="MONOACYLGLYCEROL LIPASE"/>
    <property type="match status" value="1"/>
</dbReference>
<dbReference type="STRING" id="641238.SAMN04490244_11070"/>
<reference evidence="2 3" key="1">
    <citation type="submission" date="2016-10" db="EMBL/GenBank/DDBJ databases">
        <authorList>
            <person name="de Groot N.N."/>
        </authorList>
    </citation>
    <scope>NUCLEOTIDE SEQUENCE [LARGE SCALE GENOMIC DNA]</scope>
    <source>
        <strain evidence="2 3">DSM 23042</strain>
    </source>
</reference>
<name>A0A1H9WDV0_9RHOB</name>
<proteinExistence type="predicted"/>
<evidence type="ECO:0000313" key="2">
    <source>
        <dbReference type="EMBL" id="SES31633.1"/>
    </source>
</evidence>
<dbReference type="InterPro" id="IPR029058">
    <property type="entry name" value="AB_hydrolase_fold"/>
</dbReference>
<dbReference type="Proteomes" id="UP000198885">
    <property type="component" value="Unassembled WGS sequence"/>
</dbReference>
<dbReference type="RefSeq" id="WP_235859900.1">
    <property type="nucleotide sequence ID" value="NZ_FOGU01000010.1"/>
</dbReference>
<sequence>MNAISADMRSDGPGAPAPEPLVLLPGFMCDARVWGPQIEALSPDHTILLLPLTRDESVEDMAQAVLDTAPERFAVAGMSLGAAVALEVMRRAPERVTRIALISANCLAETPPISAERETRIARAKGGRLAEVLAEDLPPEALAPGELRHPLAEFMAEMAMALGQEVYLRQARAMQRRPDQKRTLHQVRVPALVLCGEHDTITLPRRHDFVAEMMQKSELVKIAEAGHLPTLEAPDRVTEALRAWLNRTAEKQLLR</sequence>
<dbReference type="EMBL" id="FOGU01000010">
    <property type="protein sequence ID" value="SES31633.1"/>
    <property type="molecule type" value="Genomic_DNA"/>
</dbReference>
<dbReference type="PANTHER" id="PTHR43798:SF29">
    <property type="entry name" value="AB HYDROLASE-1 DOMAIN-CONTAINING PROTEIN"/>
    <property type="match status" value="1"/>
</dbReference>
<evidence type="ECO:0000313" key="3">
    <source>
        <dbReference type="Proteomes" id="UP000198885"/>
    </source>
</evidence>
<dbReference type="SUPFAM" id="SSF53474">
    <property type="entry name" value="alpha/beta-Hydrolases"/>
    <property type="match status" value="1"/>
</dbReference>
<gene>
    <name evidence="2" type="ORF">SAMN04490244_11070</name>
</gene>
<feature type="domain" description="AB hydrolase-1" evidence="1">
    <location>
        <begin position="21"/>
        <end position="239"/>
    </location>
</feature>
<evidence type="ECO:0000259" key="1">
    <source>
        <dbReference type="Pfam" id="PF12697"/>
    </source>
</evidence>
<dbReference type="InterPro" id="IPR000073">
    <property type="entry name" value="AB_hydrolase_1"/>
</dbReference>
<dbReference type="Gene3D" id="3.40.50.1820">
    <property type="entry name" value="alpha/beta hydrolase"/>
    <property type="match status" value="1"/>
</dbReference>